<name>A0A7Y3W5H1_9PROT</name>
<keyword evidence="3" id="KW-1185">Reference proteome</keyword>
<evidence type="ECO:0000313" key="2">
    <source>
        <dbReference type="EMBL" id="NNU16614.1"/>
    </source>
</evidence>
<feature type="transmembrane region" description="Helical" evidence="1">
    <location>
        <begin position="12"/>
        <end position="31"/>
    </location>
</feature>
<evidence type="ECO:0000256" key="1">
    <source>
        <dbReference type="SAM" id="Phobius"/>
    </source>
</evidence>
<dbReference type="EMBL" id="JABFCX010000003">
    <property type="protein sequence ID" value="NNU16614.1"/>
    <property type="molecule type" value="Genomic_DNA"/>
</dbReference>
<keyword evidence="1" id="KW-1133">Transmembrane helix</keyword>
<feature type="transmembrane region" description="Helical" evidence="1">
    <location>
        <begin position="51"/>
        <end position="77"/>
    </location>
</feature>
<keyword evidence="1" id="KW-0812">Transmembrane</keyword>
<dbReference type="AlphaFoldDB" id="A0A7Y3W5H1"/>
<comment type="caution">
    <text evidence="2">The sequence shown here is derived from an EMBL/GenBank/DDBJ whole genome shotgun (WGS) entry which is preliminary data.</text>
</comment>
<reference evidence="2 3" key="1">
    <citation type="submission" date="2020-05" db="EMBL/GenBank/DDBJ databases">
        <title>Parvularcula mediterraneae sp. nov., isolated from polypropylene straw from shallow seawater of the seashore of Laganas in Zakynthos island, Greece.</title>
        <authorList>
            <person name="Szabo I."/>
            <person name="Al-Omari J."/>
            <person name="Rado J."/>
            <person name="Szerdahelyi G.S."/>
        </authorList>
    </citation>
    <scope>NUCLEOTIDE SEQUENCE [LARGE SCALE GENOMIC DNA]</scope>
    <source>
        <strain evidence="2 3">ZS-1/3</strain>
    </source>
</reference>
<dbReference type="PANTHER" id="PTHR34703:SF1">
    <property type="entry name" value="ANTIPORTER SUBUNIT MNHG2-RELATED"/>
    <property type="match status" value="1"/>
</dbReference>
<dbReference type="NCBIfam" id="TIGR01300">
    <property type="entry name" value="CPA3_mnhG_phaG"/>
    <property type="match status" value="1"/>
</dbReference>
<sequence length="122" mass="12829">MMELFADTLSWLLLLSGGAFVIIGAVGTLRFPDFYTRTHAAGVTDTLGADLVLLGMLLQAPDAMTAIKILLIFFFLIMTSPVATHSVAHAAYAGREAPLTGKLLLRQNVPLAPGAEDEGGAS</sequence>
<dbReference type="GO" id="GO:0015385">
    <property type="term" value="F:sodium:proton antiporter activity"/>
    <property type="evidence" value="ECO:0007669"/>
    <property type="project" value="TreeGrafter"/>
</dbReference>
<gene>
    <name evidence="2" type="ORF">HK107_09805</name>
</gene>
<dbReference type="PANTHER" id="PTHR34703">
    <property type="entry name" value="ANTIPORTER SUBUNIT MNHG2-RELATED"/>
    <property type="match status" value="1"/>
</dbReference>
<organism evidence="2 3">
    <name type="scientific">Parvularcula mediterranea</name>
    <dbReference type="NCBI Taxonomy" id="2732508"/>
    <lineage>
        <taxon>Bacteria</taxon>
        <taxon>Pseudomonadati</taxon>
        <taxon>Pseudomonadota</taxon>
        <taxon>Alphaproteobacteria</taxon>
        <taxon>Parvularculales</taxon>
        <taxon>Parvularculaceae</taxon>
        <taxon>Parvularcula</taxon>
    </lineage>
</organism>
<protein>
    <submittedName>
        <fullName evidence="2">Sodium:proton antiporter</fullName>
    </submittedName>
</protein>
<accession>A0A7Y3W5H1</accession>
<dbReference type="InterPro" id="IPR005133">
    <property type="entry name" value="PhaG_MnhG_YufB"/>
</dbReference>
<evidence type="ECO:0000313" key="3">
    <source>
        <dbReference type="Proteomes" id="UP000536835"/>
    </source>
</evidence>
<keyword evidence="1" id="KW-0472">Membrane</keyword>
<proteinExistence type="predicted"/>
<dbReference type="Pfam" id="PF03334">
    <property type="entry name" value="PhaG_MnhG_YufB"/>
    <property type="match status" value="1"/>
</dbReference>
<dbReference type="Proteomes" id="UP000536835">
    <property type="component" value="Unassembled WGS sequence"/>
</dbReference>